<comment type="caution">
    <text evidence="1">The sequence shown here is derived from an EMBL/GenBank/DDBJ whole genome shotgun (WGS) entry which is preliminary data.</text>
</comment>
<dbReference type="STRING" id="1926881.BTJ39_23650"/>
<name>A0A1S8Y737_9GAMM</name>
<dbReference type="AlphaFoldDB" id="A0A1S8Y737"/>
<keyword evidence="2" id="KW-1185">Reference proteome</keyword>
<proteinExistence type="predicted"/>
<accession>A0A1S8Y737</accession>
<dbReference type="SUPFAM" id="SSF57783">
    <property type="entry name" value="Zinc beta-ribbon"/>
    <property type="match status" value="1"/>
</dbReference>
<sequence length="91" mass="10394">MKLNPEKYNRNITLLCPVCGNTEMEYSDESEIVKCTGCGKELTKDELTQENGAAIEAHVDEIKQELTKDIQKQFNDMLKNAFKGNKNIRIK</sequence>
<gene>
    <name evidence="1" type="ORF">BTJ39_23650</name>
</gene>
<dbReference type="Proteomes" id="UP000190667">
    <property type="component" value="Unassembled WGS sequence"/>
</dbReference>
<evidence type="ECO:0008006" key="3">
    <source>
        <dbReference type="Google" id="ProtNLM"/>
    </source>
</evidence>
<dbReference type="EMBL" id="MRUL01000039">
    <property type="protein sequence ID" value="OON34672.1"/>
    <property type="molecule type" value="Genomic_DNA"/>
</dbReference>
<organism evidence="1 2">
    <name type="scientific">Izhakiella australiensis</name>
    <dbReference type="NCBI Taxonomy" id="1926881"/>
    <lineage>
        <taxon>Bacteria</taxon>
        <taxon>Pseudomonadati</taxon>
        <taxon>Pseudomonadota</taxon>
        <taxon>Gammaproteobacteria</taxon>
        <taxon>Enterobacterales</taxon>
        <taxon>Erwiniaceae</taxon>
        <taxon>Izhakiella</taxon>
    </lineage>
</organism>
<reference evidence="1 2" key="1">
    <citation type="submission" date="2016-12" db="EMBL/GenBank/DDBJ databases">
        <title>Izhakiella australiana sp. nov. of genus Izhakiella isolated from Australian desert.</title>
        <authorList>
            <person name="Ji M."/>
        </authorList>
    </citation>
    <scope>NUCLEOTIDE SEQUENCE [LARGE SCALE GENOMIC DNA]</scope>
    <source>
        <strain evidence="1 2">D4N98</strain>
    </source>
</reference>
<protein>
    <recommendedName>
        <fullName evidence="3">TFIIB-type domain-containing protein</fullName>
    </recommendedName>
</protein>
<evidence type="ECO:0000313" key="1">
    <source>
        <dbReference type="EMBL" id="OON34672.1"/>
    </source>
</evidence>
<evidence type="ECO:0000313" key="2">
    <source>
        <dbReference type="Proteomes" id="UP000190667"/>
    </source>
</evidence>
<dbReference type="RefSeq" id="WP_078005115.1">
    <property type="nucleotide sequence ID" value="NZ_MRUL01000039.1"/>
</dbReference>
<dbReference type="OrthoDB" id="7597037at2"/>